<evidence type="ECO:0000256" key="3">
    <source>
        <dbReference type="ARBA" id="ARBA00022664"/>
    </source>
</evidence>
<feature type="compositionally biased region" description="Acidic residues" evidence="5">
    <location>
        <begin position="96"/>
        <end position="116"/>
    </location>
</feature>
<dbReference type="GO" id="GO:0071013">
    <property type="term" value="C:catalytic step 2 spliceosome"/>
    <property type="evidence" value="ECO:0007669"/>
    <property type="project" value="TreeGrafter"/>
</dbReference>
<evidence type="ECO:0000256" key="5">
    <source>
        <dbReference type="SAM" id="MobiDB-lite"/>
    </source>
</evidence>
<dbReference type="Proteomes" id="UP000030755">
    <property type="component" value="Unassembled WGS sequence"/>
</dbReference>
<dbReference type="Pfam" id="PF04889">
    <property type="entry name" value="Cwf_Cwc_15"/>
    <property type="match status" value="1"/>
</dbReference>
<evidence type="ECO:0000313" key="6">
    <source>
        <dbReference type="EMBL" id="EPZ31070.1"/>
    </source>
</evidence>
<dbReference type="GO" id="GO:0003723">
    <property type="term" value="F:RNA binding"/>
    <property type="evidence" value="ECO:0007669"/>
    <property type="project" value="EnsemblFungi"/>
</dbReference>
<dbReference type="GO" id="GO:0045292">
    <property type="term" value="P:mRNA cis splicing, via spliceosome"/>
    <property type="evidence" value="ECO:0007669"/>
    <property type="project" value="TreeGrafter"/>
</dbReference>
<dbReference type="HOGENOM" id="CLU_068312_0_1_1"/>
<sequence>MTTAHKPTWTNALGGNSIRDQKGLPPTRQFGARDMAAHTKLKLRQPGQNTKAEIQARDLKALLLNEKPDTKSSSVETEVTSANKKLKISPEILDLDKDDDESSDDDSDFSAEEEDDTAELLKELEKIKEERKKEQGKLALEELEREEREKSNRAMIGNPLLNQDTGKLKKKWYDDVIFKNQARGSDQKPKKRFINDLIRSDFHRKFMSKYVQ</sequence>
<feature type="region of interest" description="Disordered" evidence="5">
    <location>
        <begin position="1"/>
        <end position="26"/>
    </location>
</feature>
<reference evidence="6 8" key="1">
    <citation type="journal article" date="2013" name="Curr. Biol.">
        <title>Shared signatures of parasitism and phylogenomics unite Cryptomycota and microsporidia.</title>
        <authorList>
            <person name="James T.Y."/>
            <person name="Pelin A."/>
            <person name="Bonen L."/>
            <person name="Ahrendt S."/>
            <person name="Sain D."/>
            <person name="Corradi N."/>
            <person name="Stajich J.E."/>
        </authorList>
    </citation>
    <scope>NUCLEOTIDE SEQUENCE [LARGE SCALE GENOMIC DNA]</scope>
    <source>
        <strain evidence="6">CSF55</strain>
        <strain evidence="6">CSF55</strain>
    </source>
</reference>
<dbReference type="STRING" id="988480.A0A075AQW8"/>
<evidence type="ECO:0000313" key="8">
    <source>
        <dbReference type="Proteomes" id="UP000030755"/>
    </source>
</evidence>
<dbReference type="PANTHER" id="PTHR12718">
    <property type="entry name" value="CELL CYCLE CONTROL PROTEIN CWF15"/>
    <property type="match status" value="1"/>
</dbReference>
<feature type="compositionally biased region" description="Polar residues" evidence="5">
    <location>
        <begin position="1"/>
        <end position="14"/>
    </location>
</feature>
<evidence type="ECO:0000256" key="1">
    <source>
        <dbReference type="ARBA" id="ARBA00003777"/>
    </source>
</evidence>
<feature type="compositionally biased region" description="Basic and acidic residues" evidence="5">
    <location>
        <begin position="130"/>
        <end position="152"/>
    </location>
</feature>
<name>A0A075AQW8_ROZAC</name>
<feature type="region of interest" description="Disordered" evidence="5">
    <location>
        <begin position="130"/>
        <end position="161"/>
    </location>
</feature>
<evidence type="ECO:0000256" key="4">
    <source>
        <dbReference type="ARBA" id="ARBA00023187"/>
    </source>
</evidence>
<evidence type="ECO:0000256" key="2">
    <source>
        <dbReference type="ARBA" id="ARBA00006644"/>
    </source>
</evidence>
<dbReference type="EMBL" id="KE561313">
    <property type="protein sequence ID" value="EPZ31070.1"/>
    <property type="molecule type" value="Genomic_DNA"/>
</dbReference>
<evidence type="ECO:0000313" key="9">
    <source>
        <dbReference type="Proteomes" id="UP000281549"/>
    </source>
</evidence>
<dbReference type="Proteomes" id="UP000281549">
    <property type="component" value="Unassembled WGS sequence"/>
</dbReference>
<comment type="similarity">
    <text evidence="2">Belongs to the CWC15 family.</text>
</comment>
<dbReference type="EMBL" id="ML004992">
    <property type="protein sequence ID" value="RKP21062.1"/>
    <property type="molecule type" value="Genomic_DNA"/>
</dbReference>
<reference evidence="9" key="2">
    <citation type="journal article" date="2018" name="Nat. Microbiol.">
        <title>Leveraging single-cell genomics to expand the fungal tree of life.</title>
        <authorList>
            <person name="Ahrendt S.R."/>
            <person name="Quandt C.A."/>
            <person name="Ciobanu D."/>
            <person name="Clum A."/>
            <person name="Salamov A."/>
            <person name="Andreopoulos B."/>
            <person name="Cheng J.F."/>
            <person name="Woyke T."/>
            <person name="Pelin A."/>
            <person name="Henrissat B."/>
            <person name="Reynolds N.K."/>
            <person name="Benny G.L."/>
            <person name="Smith M.E."/>
            <person name="James T.Y."/>
            <person name="Grigoriev I.V."/>
        </authorList>
    </citation>
    <scope>NUCLEOTIDE SEQUENCE [LARGE SCALE GENOMIC DNA]</scope>
    <source>
        <strain evidence="9">CSF55</strain>
    </source>
</reference>
<proteinExistence type="inferred from homology"/>
<keyword evidence="8" id="KW-1185">Reference proteome</keyword>
<keyword evidence="4" id="KW-0508">mRNA splicing</keyword>
<organism evidence="6 8">
    <name type="scientific">Rozella allomycis (strain CSF55)</name>
    <dbReference type="NCBI Taxonomy" id="988480"/>
    <lineage>
        <taxon>Eukaryota</taxon>
        <taxon>Fungi</taxon>
        <taxon>Fungi incertae sedis</taxon>
        <taxon>Cryptomycota</taxon>
        <taxon>Cryptomycota incertae sedis</taxon>
        <taxon>Rozella</taxon>
    </lineage>
</organism>
<dbReference type="GO" id="GO:0000974">
    <property type="term" value="C:Prp19 complex"/>
    <property type="evidence" value="ECO:0007669"/>
    <property type="project" value="EnsemblFungi"/>
</dbReference>
<feature type="region of interest" description="Disordered" evidence="5">
    <location>
        <begin position="65"/>
        <end position="116"/>
    </location>
</feature>
<evidence type="ECO:0000313" key="7">
    <source>
        <dbReference type="EMBL" id="RKP21062.1"/>
    </source>
</evidence>
<comment type="function">
    <text evidence="1">Involved in pre-mRNA splicing.</text>
</comment>
<dbReference type="InterPro" id="IPR006973">
    <property type="entry name" value="Cwf_Cwc_15"/>
</dbReference>
<gene>
    <name evidence="6" type="ORF">O9G_004644</name>
    <name evidence="7" type="ORF">ROZALSC1DRAFT_27484</name>
</gene>
<dbReference type="GO" id="GO:0071014">
    <property type="term" value="C:post-mRNA release spliceosomal complex"/>
    <property type="evidence" value="ECO:0007669"/>
    <property type="project" value="EnsemblFungi"/>
</dbReference>
<feature type="compositionally biased region" description="Low complexity" evidence="5">
    <location>
        <begin position="72"/>
        <end position="81"/>
    </location>
</feature>
<dbReference type="OrthoDB" id="30179at2759"/>
<protein>
    <submittedName>
        <fullName evidence="7">Cwf15/Cwc15 cell cycle control protein</fullName>
    </submittedName>
    <submittedName>
        <fullName evidence="6">Pre-mRNA-splicing factor Cwf15/Cwc15 domain-containing protein</fullName>
    </submittedName>
</protein>
<dbReference type="OMA" id="KYREHGQ"/>
<dbReference type="AlphaFoldDB" id="A0A075AQW8"/>
<accession>A0A075AQW8</accession>
<keyword evidence="3" id="KW-0507">mRNA processing</keyword>
<dbReference type="PANTHER" id="PTHR12718:SF2">
    <property type="entry name" value="SPLICEOSOME-ASSOCIATED PROTEIN CWC15 HOMOLOG"/>
    <property type="match status" value="1"/>
</dbReference>
<reference evidence="7" key="3">
    <citation type="submission" date="2018-08" db="EMBL/GenBank/DDBJ databases">
        <title>Leveraging single-cell genomics to expand the Fungal Tree of Life.</title>
        <authorList>
            <consortium name="DOE Joint Genome Institute"/>
            <person name="Ahrendt S.R."/>
            <person name="Quandt C.A."/>
            <person name="Ciobanu D."/>
            <person name="Clum A."/>
            <person name="Salamov A."/>
            <person name="Andreopoulos B."/>
            <person name="Cheng J.-F."/>
            <person name="Woyke T."/>
            <person name="Pelin A."/>
            <person name="Henrissat B."/>
            <person name="Reynolds N."/>
            <person name="Benny G.L."/>
            <person name="Smith M.E."/>
            <person name="James T.Y."/>
            <person name="Grigoriev I.V."/>
        </authorList>
    </citation>
    <scope>NUCLEOTIDE SEQUENCE</scope>
    <source>
        <strain evidence="7">CSF55</strain>
    </source>
</reference>